<reference evidence="3 4" key="1">
    <citation type="submission" date="2018-10" db="EMBL/GenBank/DDBJ databases">
        <title>Genomic Encyclopedia of Type Strains, Phase IV (KMG-IV): sequencing the most valuable type-strain genomes for metagenomic binning, comparative biology and taxonomic classification.</title>
        <authorList>
            <person name="Goeker M."/>
        </authorList>
    </citation>
    <scope>NUCLEOTIDE SEQUENCE [LARGE SCALE GENOMIC DNA]</scope>
    <source>
        <strain evidence="3 4">DSM 23841</strain>
    </source>
</reference>
<organism evidence="3 4">
    <name type="scientific">Azonexus fungiphilus</name>
    <dbReference type="NCBI Taxonomy" id="146940"/>
    <lineage>
        <taxon>Bacteria</taxon>
        <taxon>Pseudomonadati</taxon>
        <taxon>Pseudomonadota</taxon>
        <taxon>Betaproteobacteria</taxon>
        <taxon>Rhodocyclales</taxon>
        <taxon>Azonexaceae</taxon>
        <taxon>Azonexus</taxon>
    </lineage>
</organism>
<dbReference type="Proteomes" id="UP000270626">
    <property type="component" value="Unassembled WGS sequence"/>
</dbReference>
<proteinExistence type="predicted"/>
<dbReference type="Pfam" id="PF25583">
    <property type="entry name" value="WCX"/>
    <property type="match status" value="1"/>
</dbReference>
<dbReference type="InterPro" id="IPR036388">
    <property type="entry name" value="WH-like_DNA-bd_sf"/>
</dbReference>
<dbReference type="GO" id="GO:0003677">
    <property type="term" value="F:DNA binding"/>
    <property type="evidence" value="ECO:0007669"/>
    <property type="project" value="UniProtKB-KW"/>
</dbReference>
<dbReference type="AlphaFoldDB" id="A0A495WP20"/>
<dbReference type="SUPFAM" id="SSF46785">
    <property type="entry name" value="Winged helix' DNA-binding domain"/>
    <property type="match status" value="1"/>
</dbReference>
<dbReference type="PANTHER" id="PTHR34580">
    <property type="match status" value="1"/>
</dbReference>
<dbReference type="InterPro" id="IPR057727">
    <property type="entry name" value="WCX_dom"/>
</dbReference>
<protein>
    <submittedName>
        <fullName evidence="3">Putative DNA-binding transcriptional regulator YafY</fullName>
    </submittedName>
</protein>
<evidence type="ECO:0000313" key="4">
    <source>
        <dbReference type="Proteomes" id="UP000270626"/>
    </source>
</evidence>
<evidence type="ECO:0000259" key="1">
    <source>
        <dbReference type="Pfam" id="PF13280"/>
    </source>
</evidence>
<dbReference type="InterPro" id="IPR036390">
    <property type="entry name" value="WH_DNA-bd_sf"/>
</dbReference>
<keyword evidence="4" id="KW-1185">Reference proteome</keyword>
<dbReference type="PROSITE" id="PS52050">
    <property type="entry name" value="WYL"/>
    <property type="match status" value="1"/>
</dbReference>
<feature type="domain" description="WYL" evidence="1">
    <location>
        <begin position="144"/>
        <end position="211"/>
    </location>
</feature>
<name>A0A495WP20_9RHOO</name>
<comment type="caution">
    <text evidence="3">The sequence shown here is derived from an EMBL/GenBank/DDBJ whole genome shotgun (WGS) entry which is preliminary data.</text>
</comment>
<feature type="domain" description="WCX" evidence="2">
    <location>
        <begin position="244"/>
        <end position="317"/>
    </location>
</feature>
<dbReference type="EMBL" id="RBXP01000001">
    <property type="protein sequence ID" value="RKT63077.1"/>
    <property type="molecule type" value="Genomic_DNA"/>
</dbReference>
<dbReference type="InterPro" id="IPR026881">
    <property type="entry name" value="WYL_dom"/>
</dbReference>
<dbReference type="InterPro" id="IPR051534">
    <property type="entry name" value="CBASS_pafABC_assoc_protein"/>
</dbReference>
<gene>
    <name evidence="3" type="ORF">DFR40_0127</name>
</gene>
<dbReference type="PANTHER" id="PTHR34580:SF3">
    <property type="entry name" value="PROTEIN PAFB"/>
    <property type="match status" value="1"/>
</dbReference>
<sequence>MSQTERFYKIDQLLQSNKIMSRQQLLDALQISWATLKRDLAFLKERFNAPIVYDRDAGGYRFSTPNTGPAYELPGLWFSAEETCALLTMHSLLAELEPGFLTPHVQPLLSRLEAILGRDQQSFNQVTQRIRLVRTGIRRKGSKYFSLISRALLERKRIKVLHYSREKDERLDRLLSPQRLVFYRNNWYLEAWCHARQALRRFSVDAFETVELLGQDAQDISQDDLNEQFDAGYGIYGGKDVQIAVLRFSEASSRWVADEEWHPNQVGSLDPDGTYTLRVPFSDSREIAMDILRLGHHVEVIEPAFLRNEVRAETERMSSVYANTECQ</sequence>
<accession>A0A495WP20</accession>
<dbReference type="OrthoDB" id="8555652at2"/>
<dbReference type="Gene3D" id="1.10.10.10">
    <property type="entry name" value="Winged helix-like DNA-binding domain superfamily/Winged helix DNA-binding domain"/>
    <property type="match status" value="1"/>
</dbReference>
<keyword evidence="3" id="KW-0238">DNA-binding</keyword>
<dbReference type="Pfam" id="PF13280">
    <property type="entry name" value="WYL"/>
    <property type="match status" value="1"/>
</dbReference>
<evidence type="ECO:0000259" key="2">
    <source>
        <dbReference type="Pfam" id="PF25583"/>
    </source>
</evidence>
<dbReference type="RefSeq" id="WP_121456556.1">
    <property type="nucleotide sequence ID" value="NZ_RBXP01000001.1"/>
</dbReference>
<evidence type="ECO:0000313" key="3">
    <source>
        <dbReference type="EMBL" id="RKT63077.1"/>
    </source>
</evidence>